<feature type="domain" description="GST C-terminal" evidence="5">
    <location>
        <begin position="91"/>
        <end position="210"/>
    </location>
</feature>
<dbReference type="PANTHER" id="PTHR43917">
    <property type="match status" value="1"/>
</dbReference>
<dbReference type="SFLD" id="SFLDG00358">
    <property type="entry name" value="Main_(cytGST)"/>
    <property type="match status" value="1"/>
</dbReference>
<keyword evidence="2" id="KW-0963">Cytoplasm</keyword>
<feature type="domain" description="GST N-terminal" evidence="4">
    <location>
        <begin position="3"/>
        <end position="84"/>
    </location>
</feature>
<dbReference type="Gene3D" id="3.40.30.10">
    <property type="entry name" value="Glutaredoxin"/>
    <property type="match status" value="1"/>
</dbReference>
<dbReference type="OMA" id="WKSRVQS"/>
<evidence type="ECO:0000256" key="2">
    <source>
        <dbReference type="ARBA" id="ARBA00022490"/>
    </source>
</evidence>
<dbReference type="SFLD" id="SFLDS00019">
    <property type="entry name" value="Glutathione_Transferase_(cytos"/>
    <property type="match status" value="1"/>
</dbReference>
<dbReference type="SUPFAM" id="SSF47616">
    <property type="entry name" value="GST C-terminal domain-like"/>
    <property type="match status" value="1"/>
</dbReference>
<comment type="similarity">
    <text evidence="3">Belongs to the GST superfamily.</text>
</comment>
<dbReference type="InterPro" id="IPR040079">
    <property type="entry name" value="Glutathione_S-Trfase"/>
</dbReference>
<evidence type="ECO:0000313" key="7">
    <source>
        <dbReference type="Proteomes" id="UP000054937"/>
    </source>
</evidence>
<dbReference type="PROSITE" id="PS50405">
    <property type="entry name" value="GST_CTER"/>
    <property type="match status" value="1"/>
</dbReference>
<dbReference type="OrthoDB" id="288530at2759"/>
<sequence>MSSKITIYLMWGSQPARAVVSLCEFLKIPYNVESKKFSDLRQPEYLKINPAGRVPVIYDPENKVYLNESHAIMRYLVATQANNDCIYYPQDPVKRAQIDAYLDWHHTGARQCAMLVFTLVFGPMMGRKPLVENIERQRKIIESQLSFIENNYMSDKFILGWENPTLADLSCYCELLGLLFIEYNFNKYPKIQNWMKKMGEFQAIQNSHTN</sequence>
<dbReference type="InParanoid" id="A0A0V0R7V1"/>
<comment type="caution">
    <text evidence="6">The sequence shown here is derived from an EMBL/GenBank/DDBJ whole genome shotgun (WGS) entry which is preliminary data.</text>
</comment>
<dbReference type="GO" id="GO:0004364">
    <property type="term" value="F:glutathione transferase activity"/>
    <property type="evidence" value="ECO:0007669"/>
    <property type="project" value="TreeGrafter"/>
</dbReference>
<dbReference type="AlphaFoldDB" id="A0A0V0R7V1"/>
<dbReference type="InterPro" id="IPR036249">
    <property type="entry name" value="Thioredoxin-like_sf"/>
</dbReference>
<dbReference type="Pfam" id="PF02798">
    <property type="entry name" value="GST_N"/>
    <property type="match status" value="1"/>
</dbReference>
<evidence type="ECO:0000313" key="6">
    <source>
        <dbReference type="EMBL" id="KRX10572.1"/>
    </source>
</evidence>
<keyword evidence="7" id="KW-1185">Reference proteome</keyword>
<dbReference type="CDD" id="cd00570">
    <property type="entry name" value="GST_N_family"/>
    <property type="match status" value="1"/>
</dbReference>
<dbReference type="InterPro" id="IPR004046">
    <property type="entry name" value="GST_C"/>
</dbReference>
<evidence type="ECO:0000259" key="5">
    <source>
        <dbReference type="PROSITE" id="PS50405"/>
    </source>
</evidence>
<dbReference type="PROSITE" id="PS50404">
    <property type="entry name" value="GST_NTER"/>
    <property type="match status" value="1"/>
</dbReference>
<dbReference type="Pfam" id="PF00043">
    <property type="entry name" value="GST_C"/>
    <property type="match status" value="1"/>
</dbReference>
<protein>
    <submittedName>
        <fullName evidence="6">Thioredoxin-like fold</fullName>
    </submittedName>
</protein>
<evidence type="ECO:0000256" key="1">
    <source>
        <dbReference type="ARBA" id="ARBA00004496"/>
    </source>
</evidence>
<dbReference type="InterPro" id="IPR004045">
    <property type="entry name" value="Glutathione_S-Trfase_N"/>
</dbReference>
<gene>
    <name evidence="6" type="ORF">PPERSA_05392</name>
</gene>
<dbReference type="GO" id="GO:0005737">
    <property type="term" value="C:cytoplasm"/>
    <property type="evidence" value="ECO:0007669"/>
    <property type="project" value="UniProtKB-SubCell"/>
</dbReference>
<organism evidence="6 7">
    <name type="scientific">Pseudocohnilembus persalinus</name>
    <name type="common">Ciliate</name>
    <dbReference type="NCBI Taxonomy" id="266149"/>
    <lineage>
        <taxon>Eukaryota</taxon>
        <taxon>Sar</taxon>
        <taxon>Alveolata</taxon>
        <taxon>Ciliophora</taxon>
        <taxon>Intramacronucleata</taxon>
        <taxon>Oligohymenophorea</taxon>
        <taxon>Scuticociliatia</taxon>
        <taxon>Philasterida</taxon>
        <taxon>Pseudocohnilembidae</taxon>
        <taxon>Pseudocohnilembus</taxon>
    </lineage>
</organism>
<comment type="subcellular location">
    <subcellularLocation>
        <location evidence="1">Cytoplasm</location>
    </subcellularLocation>
</comment>
<evidence type="ECO:0000256" key="3">
    <source>
        <dbReference type="RuleBase" id="RU003494"/>
    </source>
</evidence>
<dbReference type="InterPro" id="IPR051369">
    <property type="entry name" value="GST_Theta"/>
</dbReference>
<dbReference type="InterPro" id="IPR036282">
    <property type="entry name" value="Glutathione-S-Trfase_C_sf"/>
</dbReference>
<dbReference type="Gene3D" id="1.20.1050.10">
    <property type="match status" value="1"/>
</dbReference>
<evidence type="ECO:0000259" key="4">
    <source>
        <dbReference type="PROSITE" id="PS50404"/>
    </source>
</evidence>
<dbReference type="GO" id="GO:0006749">
    <property type="term" value="P:glutathione metabolic process"/>
    <property type="evidence" value="ECO:0007669"/>
    <property type="project" value="TreeGrafter"/>
</dbReference>
<dbReference type="Proteomes" id="UP000054937">
    <property type="component" value="Unassembled WGS sequence"/>
</dbReference>
<dbReference type="PANTHER" id="PTHR43917:SF8">
    <property type="entry name" value="GH16740P-RELATED"/>
    <property type="match status" value="1"/>
</dbReference>
<accession>A0A0V0R7V1</accession>
<reference evidence="6 7" key="1">
    <citation type="journal article" date="2015" name="Sci. Rep.">
        <title>Genome of the facultative scuticociliatosis pathogen Pseudocohnilembus persalinus provides insight into its virulence through horizontal gene transfer.</title>
        <authorList>
            <person name="Xiong J."/>
            <person name="Wang G."/>
            <person name="Cheng J."/>
            <person name="Tian M."/>
            <person name="Pan X."/>
            <person name="Warren A."/>
            <person name="Jiang C."/>
            <person name="Yuan D."/>
            <person name="Miao W."/>
        </authorList>
    </citation>
    <scope>NUCLEOTIDE SEQUENCE [LARGE SCALE GENOMIC DNA]</scope>
    <source>
        <strain evidence="6">36N120E</strain>
    </source>
</reference>
<name>A0A0V0R7V1_PSEPJ</name>
<proteinExistence type="inferred from homology"/>
<dbReference type="SUPFAM" id="SSF52833">
    <property type="entry name" value="Thioredoxin-like"/>
    <property type="match status" value="1"/>
</dbReference>
<dbReference type="EMBL" id="LDAU01000025">
    <property type="protein sequence ID" value="KRX10572.1"/>
    <property type="molecule type" value="Genomic_DNA"/>
</dbReference>
<dbReference type="InterPro" id="IPR010987">
    <property type="entry name" value="Glutathione-S-Trfase_C-like"/>
</dbReference>